<dbReference type="AlphaFoldDB" id="A0AAD5XZU1"/>
<keyword evidence="3" id="KW-1185">Reference proteome</keyword>
<accession>A0AAD5XZU1</accession>
<evidence type="ECO:0000259" key="1">
    <source>
        <dbReference type="Pfam" id="PF20236"/>
    </source>
</evidence>
<name>A0AAD5XZU1_9FUNG</name>
<comment type="caution">
    <text evidence="2">The sequence shown here is derived from an EMBL/GenBank/DDBJ whole genome shotgun (WGS) entry which is preliminary data.</text>
</comment>
<protein>
    <recommendedName>
        <fullName evidence="1">DUF6593 domain-containing protein</fullName>
    </recommendedName>
</protein>
<sequence length="205" mass="24601">MSVRPEESLPKYTATPSQKTSLHFFKNKALTNKPDHITIFAKDRKTILYEFDCEYISNSNSDLTGILEKENQNLYKIEENSIYEFNLNLLKEVKNVKKNKVLNLNNKSKTYFFFNENDQNKFYWTKFLDYKNRETWFFKIYNKFTQEKRILCKFHPFSLENGRQEQGRLDIQPEAFEMIDFIVATFFTTGAIKKRSPEDEQLILF</sequence>
<proteinExistence type="predicted"/>
<dbReference type="Pfam" id="PF20236">
    <property type="entry name" value="DUF6593"/>
    <property type="match status" value="1"/>
</dbReference>
<evidence type="ECO:0000313" key="2">
    <source>
        <dbReference type="EMBL" id="KAJ3220683.1"/>
    </source>
</evidence>
<dbReference type="EMBL" id="JADGJW010000281">
    <property type="protein sequence ID" value="KAJ3220683.1"/>
    <property type="molecule type" value="Genomic_DNA"/>
</dbReference>
<dbReference type="InterPro" id="IPR046528">
    <property type="entry name" value="DUF6593"/>
</dbReference>
<dbReference type="Proteomes" id="UP001211065">
    <property type="component" value="Unassembled WGS sequence"/>
</dbReference>
<organism evidence="2 3">
    <name type="scientific">Clydaea vesicula</name>
    <dbReference type="NCBI Taxonomy" id="447962"/>
    <lineage>
        <taxon>Eukaryota</taxon>
        <taxon>Fungi</taxon>
        <taxon>Fungi incertae sedis</taxon>
        <taxon>Chytridiomycota</taxon>
        <taxon>Chytridiomycota incertae sedis</taxon>
        <taxon>Chytridiomycetes</taxon>
        <taxon>Lobulomycetales</taxon>
        <taxon>Lobulomycetaceae</taxon>
        <taxon>Clydaea</taxon>
    </lineage>
</organism>
<evidence type="ECO:0000313" key="3">
    <source>
        <dbReference type="Proteomes" id="UP001211065"/>
    </source>
</evidence>
<gene>
    <name evidence="2" type="ORF">HK099_004108</name>
</gene>
<reference evidence="2" key="1">
    <citation type="submission" date="2020-05" db="EMBL/GenBank/DDBJ databases">
        <title>Phylogenomic resolution of chytrid fungi.</title>
        <authorList>
            <person name="Stajich J.E."/>
            <person name="Amses K."/>
            <person name="Simmons R."/>
            <person name="Seto K."/>
            <person name="Myers J."/>
            <person name="Bonds A."/>
            <person name="Quandt C.A."/>
            <person name="Barry K."/>
            <person name="Liu P."/>
            <person name="Grigoriev I."/>
            <person name="Longcore J.E."/>
            <person name="James T.Y."/>
        </authorList>
    </citation>
    <scope>NUCLEOTIDE SEQUENCE</scope>
    <source>
        <strain evidence="2">JEL0476</strain>
    </source>
</reference>
<feature type="domain" description="DUF6593" evidence="1">
    <location>
        <begin position="33"/>
        <end position="187"/>
    </location>
</feature>